<dbReference type="EMBL" id="CP136892">
    <property type="protein sequence ID" value="WOL00198.1"/>
    <property type="molecule type" value="Genomic_DNA"/>
</dbReference>
<dbReference type="PANTHER" id="PTHR31286">
    <property type="entry name" value="GLYCINE-RICH CELL WALL STRUCTURAL PROTEIN 1.8-LIKE"/>
    <property type="match status" value="1"/>
</dbReference>
<dbReference type="InterPro" id="IPR040256">
    <property type="entry name" value="At4g02000-like"/>
</dbReference>
<evidence type="ECO:0000259" key="2">
    <source>
        <dbReference type="PROSITE" id="PS50158"/>
    </source>
</evidence>
<dbReference type="InterPro" id="IPR001878">
    <property type="entry name" value="Znf_CCHC"/>
</dbReference>
<keyword evidence="1" id="KW-0862">Zinc</keyword>
<dbReference type="PROSITE" id="PS50158">
    <property type="entry name" value="ZF_CCHC"/>
    <property type="match status" value="1"/>
</dbReference>
<dbReference type="Proteomes" id="UP001327560">
    <property type="component" value="Chromosome 3"/>
</dbReference>
<dbReference type="GO" id="GO:0008270">
    <property type="term" value="F:zinc ion binding"/>
    <property type="evidence" value="ECO:0007669"/>
    <property type="project" value="UniProtKB-KW"/>
</dbReference>
<evidence type="ECO:0000313" key="3">
    <source>
        <dbReference type="EMBL" id="WOL00198.1"/>
    </source>
</evidence>
<organism evidence="3 4">
    <name type="scientific">Canna indica</name>
    <name type="common">Indian-shot</name>
    <dbReference type="NCBI Taxonomy" id="4628"/>
    <lineage>
        <taxon>Eukaryota</taxon>
        <taxon>Viridiplantae</taxon>
        <taxon>Streptophyta</taxon>
        <taxon>Embryophyta</taxon>
        <taxon>Tracheophyta</taxon>
        <taxon>Spermatophyta</taxon>
        <taxon>Magnoliopsida</taxon>
        <taxon>Liliopsida</taxon>
        <taxon>Zingiberales</taxon>
        <taxon>Cannaceae</taxon>
        <taxon>Canna</taxon>
    </lineage>
</organism>
<accession>A0AAQ3K1J2</accession>
<evidence type="ECO:0000256" key="1">
    <source>
        <dbReference type="PROSITE-ProRule" id="PRU00047"/>
    </source>
</evidence>
<keyword evidence="4" id="KW-1185">Reference proteome</keyword>
<gene>
    <name evidence="3" type="ORF">Cni_G08911</name>
</gene>
<keyword evidence="1" id="KW-0479">Metal-binding</keyword>
<sequence length="175" mass="19788">MNTWASLFRRSDPDSNWRESKEVAEKINKIQNSAKGRIKIEEADLAEAKKGSELILYEKIDVIPVWVQLPGLPLEFLNSRIFLPQVAAAIGKPLRFDNVTQKGELGKFARICVMMNLKEPVQQGFWIDTDSGSFFQSIAYENMLFICFKCGRLGHDEKGCNKSDGSDAKEKKKNG</sequence>
<keyword evidence="1" id="KW-0863">Zinc-finger</keyword>
<reference evidence="3 4" key="1">
    <citation type="submission" date="2023-10" db="EMBL/GenBank/DDBJ databases">
        <title>Chromosome-scale genome assembly provides insights into flower coloration mechanisms of Canna indica.</title>
        <authorList>
            <person name="Li C."/>
        </authorList>
    </citation>
    <scope>NUCLEOTIDE SEQUENCE [LARGE SCALE GENOMIC DNA]</scope>
    <source>
        <tissue evidence="3">Flower</tissue>
    </source>
</reference>
<name>A0AAQ3K1J2_9LILI</name>
<dbReference type="GO" id="GO:0003676">
    <property type="term" value="F:nucleic acid binding"/>
    <property type="evidence" value="ECO:0007669"/>
    <property type="project" value="InterPro"/>
</dbReference>
<protein>
    <recommendedName>
        <fullName evidence="2">CCHC-type domain-containing protein</fullName>
    </recommendedName>
</protein>
<proteinExistence type="predicted"/>
<dbReference type="PANTHER" id="PTHR31286:SF99">
    <property type="entry name" value="DUF4283 DOMAIN-CONTAINING PROTEIN"/>
    <property type="match status" value="1"/>
</dbReference>
<feature type="domain" description="CCHC-type" evidence="2">
    <location>
        <begin position="147"/>
        <end position="160"/>
    </location>
</feature>
<dbReference type="AlphaFoldDB" id="A0AAQ3K1J2"/>
<evidence type="ECO:0000313" key="4">
    <source>
        <dbReference type="Proteomes" id="UP001327560"/>
    </source>
</evidence>